<sequence length="86" mass="9344">MSFLAFLVFGGFVGFLASYLHPKKSSKKTSLFSRILMPATLGATSSAIASILGQSLGWFKSGQVLEWLGAMIFAIFCVFLFKIGQK</sequence>
<evidence type="ECO:0000313" key="3">
    <source>
        <dbReference type="Proteomes" id="UP000197215"/>
    </source>
</evidence>
<dbReference type="AlphaFoldDB" id="A0A212TAI1"/>
<dbReference type="RefSeq" id="WP_088812630.1">
    <property type="nucleotide sequence ID" value="NZ_FYEX01000001.1"/>
</dbReference>
<reference evidence="2 3" key="1">
    <citation type="submission" date="2017-06" db="EMBL/GenBank/DDBJ databases">
        <authorList>
            <person name="Kim H.J."/>
            <person name="Triplett B.A."/>
        </authorList>
    </citation>
    <scope>NUCLEOTIDE SEQUENCE [LARGE SCALE GENOMIC DNA]</scope>
    <source>
        <strain evidence="2 3">MWH-VicM1</strain>
    </source>
</reference>
<proteinExistence type="predicted"/>
<dbReference type="EMBL" id="FYEX01000001">
    <property type="protein sequence ID" value="SNC62826.1"/>
    <property type="molecule type" value="Genomic_DNA"/>
</dbReference>
<gene>
    <name evidence="2" type="ORF">SAMN06295916_0755</name>
</gene>
<dbReference type="Proteomes" id="UP000197215">
    <property type="component" value="Unassembled WGS sequence"/>
</dbReference>
<keyword evidence="1" id="KW-0472">Membrane</keyword>
<protein>
    <submittedName>
        <fullName evidence="2">Uncharacterized protein</fullName>
    </submittedName>
</protein>
<name>A0A212TAI1_9BURK</name>
<organism evidence="2 3">
    <name type="scientific">Polynucleobacter victoriensis</name>
    <dbReference type="NCBI Taxonomy" id="2049319"/>
    <lineage>
        <taxon>Bacteria</taxon>
        <taxon>Pseudomonadati</taxon>
        <taxon>Pseudomonadota</taxon>
        <taxon>Betaproteobacteria</taxon>
        <taxon>Burkholderiales</taxon>
        <taxon>Burkholderiaceae</taxon>
        <taxon>Polynucleobacter</taxon>
    </lineage>
</organism>
<accession>A0A212TAI1</accession>
<keyword evidence="3" id="KW-1185">Reference proteome</keyword>
<feature type="transmembrane region" description="Helical" evidence="1">
    <location>
        <begin position="64"/>
        <end position="83"/>
    </location>
</feature>
<evidence type="ECO:0000313" key="2">
    <source>
        <dbReference type="EMBL" id="SNC62826.1"/>
    </source>
</evidence>
<feature type="transmembrane region" description="Helical" evidence="1">
    <location>
        <begin position="32"/>
        <end position="52"/>
    </location>
</feature>
<keyword evidence="1" id="KW-0812">Transmembrane</keyword>
<dbReference type="OrthoDB" id="9133431at2"/>
<keyword evidence="1" id="KW-1133">Transmembrane helix</keyword>
<evidence type="ECO:0000256" key="1">
    <source>
        <dbReference type="SAM" id="Phobius"/>
    </source>
</evidence>